<dbReference type="AlphaFoldDB" id="A0A0E9WLU1"/>
<sequence>MLMSAHRLYKPATSFYNFIIPDIPYDHVRSYRTYCSCIYFMYILRLQLFLEQFTRRPYDRLNMAVNLQKQTCV</sequence>
<reference evidence="1" key="2">
    <citation type="journal article" date="2015" name="Fish Shellfish Immunol.">
        <title>Early steps in the European eel (Anguilla anguilla)-Vibrio vulnificus interaction in the gills: Role of the RtxA13 toxin.</title>
        <authorList>
            <person name="Callol A."/>
            <person name="Pajuelo D."/>
            <person name="Ebbesson L."/>
            <person name="Teles M."/>
            <person name="MacKenzie S."/>
            <person name="Amaro C."/>
        </authorList>
    </citation>
    <scope>NUCLEOTIDE SEQUENCE</scope>
</reference>
<organism evidence="1">
    <name type="scientific">Anguilla anguilla</name>
    <name type="common">European freshwater eel</name>
    <name type="synonym">Muraena anguilla</name>
    <dbReference type="NCBI Taxonomy" id="7936"/>
    <lineage>
        <taxon>Eukaryota</taxon>
        <taxon>Metazoa</taxon>
        <taxon>Chordata</taxon>
        <taxon>Craniata</taxon>
        <taxon>Vertebrata</taxon>
        <taxon>Euteleostomi</taxon>
        <taxon>Actinopterygii</taxon>
        <taxon>Neopterygii</taxon>
        <taxon>Teleostei</taxon>
        <taxon>Anguilliformes</taxon>
        <taxon>Anguillidae</taxon>
        <taxon>Anguilla</taxon>
    </lineage>
</organism>
<dbReference type="EMBL" id="GBXM01017275">
    <property type="protein sequence ID" value="JAH91302.1"/>
    <property type="molecule type" value="Transcribed_RNA"/>
</dbReference>
<name>A0A0E9WLU1_ANGAN</name>
<accession>A0A0E9WLU1</accession>
<reference evidence="1" key="1">
    <citation type="submission" date="2014-11" db="EMBL/GenBank/DDBJ databases">
        <authorList>
            <person name="Amaro Gonzalez C."/>
        </authorList>
    </citation>
    <scope>NUCLEOTIDE SEQUENCE</scope>
</reference>
<evidence type="ECO:0000313" key="1">
    <source>
        <dbReference type="EMBL" id="JAH91302.1"/>
    </source>
</evidence>
<proteinExistence type="predicted"/>
<protein>
    <submittedName>
        <fullName evidence="1">Uncharacterized protein</fullName>
    </submittedName>
</protein>